<name>A0A2K3MJ79_TRIPR</name>
<sequence>MVQAHSKETHEQSPKRKIHPQINTITRRNITFDKEKVKIEALELLAEKTLNQQDEALIAAAATGERRECNE</sequence>
<evidence type="ECO:0000313" key="3">
    <source>
        <dbReference type="Proteomes" id="UP000236291"/>
    </source>
</evidence>
<comment type="caution">
    <text evidence="2">The sequence shown here is derived from an EMBL/GenBank/DDBJ whole genome shotgun (WGS) entry which is preliminary data.</text>
</comment>
<evidence type="ECO:0000256" key="1">
    <source>
        <dbReference type="SAM" id="MobiDB-lite"/>
    </source>
</evidence>
<dbReference type="Proteomes" id="UP000236291">
    <property type="component" value="Unassembled WGS sequence"/>
</dbReference>
<gene>
    <name evidence="2" type="ORF">L195_g046959</name>
</gene>
<dbReference type="AlphaFoldDB" id="A0A2K3MJ79"/>
<feature type="compositionally biased region" description="Basic and acidic residues" evidence="1">
    <location>
        <begin position="1"/>
        <end position="14"/>
    </location>
</feature>
<organism evidence="2 3">
    <name type="scientific">Trifolium pratense</name>
    <name type="common">Red clover</name>
    <dbReference type="NCBI Taxonomy" id="57577"/>
    <lineage>
        <taxon>Eukaryota</taxon>
        <taxon>Viridiplantae</taxon>
        <taxon>Streptophyta</taxon>
        <taxon>Embryophyta</taxon>
        <taxon>Tracheophyta</taxon>
        <taxon>Spermatophyta</taxon>
        <taxon>Magnoliopsida</taxon>
        <taxon>eudicotyledons</taxon>
        <taxon>Gunneridae</taxon>
        <taxon>Pentapetalae</taxon>
        <taxon>rosids</taxon>
        <taxon>fabids</taxon>
        <taxon>Fabales</taxon>
        <taxon>Fabaceae</taxon>
        <taxon>Papilionoideae</taxon>
        <taxon>50 kb inversion clade</taxon>
        <taxon>NPAAA clade</taxon>
        <taxon>Hologalegina</taxon>
        <taxon>IRL clade</taxon>
        <taxon>Trifolieae</taxon>
        <taxon>Trifolium</taxon>
    </lineage>
</organism>
<reference evidence="2 3" key="1">
    <citation type="journal article" date="2014" name="Am. J. Bot.">
        <title>Genome assembly and annotation for red clover (Trifolium pratense; Fabaceae).</title>
        <authorList>
            <person name="Istvanek J."/>
            <person name="Jaros M."/>
            <person name="Krenek A."/>
            <person name="Repkova J."/>
        </authorList>
    </citation>
    <scope>NUCLEOTIDE SEQUENCE [LARGE SCALE GENOMIC DNA]</scope>
    <source>
        <strain evidence="3">cv. Tatra</strain>
        <tissue evidence="2">Young leaves</tissue>
    </source>
</reference>
<feature type="region of interest" description="Disordered" evidence="1">
    <location>
        <begin position="1"/>
        <end position="22"/>
    </location>
</feature>
<evidence type="ECO:0000313" key="2">
    <source>
        <dbReference type="EMBL" id="PNX90832.1"/>
    </source>
</evidence>
<protein>
    <submittedName>
        <fullName evidence="2">Uncharacterized protein</fullName>
    </submittedName>
</protein>
<dbReference type="EMBL" id="ASHM01064127">
    <property type="protein sequence ID" value="PNX90832.1"/>
    <property type="molecule type" value="Genomic_DNA"/>
</dbReference>
<accession>A0A2K3MJ79</accession>
<proteinExistence type="predicted"/>
<reference evidence="2 3" key="2">
    <citation type="journal article" date="2017" name="Front. Plant Sci.">
        <title>Gene Classification and Mining of Molecular Markers Useful in Red Clover (Trifolium pratense) Breeding.</title>
        <authorList>
            <person name="Istvanek J."/>
            <person name="Dluhosova J."/>
            <person name="Dluhos P."/>
            <person name="Patkova L."/>
            <person name="Nedelnik J."/>
            <person name="Repkova J."/>
        </authorList>
    </citation>
    <scope>NUCLEOTIDE SEQUENCE [LARGE SCALE GENOMIC DNA]</scope>
    <source>
        <strain evidence="3">cv. Tatra</strain>
        <tissue evidence="2">Young leaves</tissue>
    </source>
</reference>